<dbReference type="SUPFAM" id="SSF46785">
    <property type="entry name" value="Winged helix' DNA-binding domain"/>
    <property type="match status" value="1"/>
</dbReference>
<name>A0A3N1D9I0_9ACTN</name>
<feature type="domain" description="HTH marR-type" evidence="1">
    <location>
        <begin position="1"/>
        <end position="137"/>
    </location>
</feature>
<keyword evidence="2" id="KW-0238">DNA-binding</keyword>
<sequence length="145" mass="15820">MSDELGLGVLLFIPYREMERRVFAALAEAGHTLTPAQARLLARIDPGGSRAVDLAESAQVTKQTAAYLVDQLERAGYVERVPDPTDGRARLIRLTPLAESARPVADAATAAVEAEWLAHLGPRRLAALRATLTRLREITDPFLDH</sequence>
<dbReference type="GO" id="GO:0003700">
    <property type="term" value="F:DNA-binding transcription factor activity"/>
    <property type="evidence" value="ECO:0007669"/>
    <property type="project" value="InterPro"/>
</dbReference>
<proteinExistence type="predicted"/>
<dbReference type="PRINTS" id="PR00598">
    <property type="entry name" value="HTHMARR"/>
</dbReference>
<dbReference type="InterPro" id="IPR039422">
    <property type="entry name" value="MarR/SlyA-like"/>
</dbReference>
<reference evidence="2 3" key="1">
    <citation type="submission" date="2018-11" db="EMBL/GenBank/DDBJ databases">
        <title>Sequencing the genomes of 1000 actinobacteria strains.</title>
        <authorList>
            <person name="Klenk H.-P."/>
        </authorList>
    </citation>
    <scope>NUCLEOTIDE SEQUENCE [LARGE SCALE GENOMIC DNA]</scope>
    <source>
        <strain evidence="2 3">DSM 44254</strain>
    </source>
</reference>
<dbReference type="GO" id="GO:0006950">
    <property type="term" value="P:response to stress"/>
    <property type="evidence" value="ECO:0007669"/>
    <property type="project" value="TreeGrafter"/>
</dbReference>
<dbReference type="PANTHER" id="PTHR33164">
    <property type="entry name" value="TRANSCRIPTIONAL REGULATOR, MARR FAMILY"/>
    <property type="match status" value="1"/>
</dbReference>
<dbReference type="Pfam" id="PF12802">
    <property type="entry name" value="MarR_2"/>
    <property type="match status" value="1"/>
</dbReference>
<dbReference type="SMART" id="SM00347">
    <property type="entry name" value="HTH_MARR"/>
    <property type="match status" value="1"/>
</dbReference>
<dbReference type="InterPro" id="IPR036390">
    <property type="entry name" value="WH_DNA-bd_sf"/>
</dbReference>
<dbReference type="InterPro" id="IPR000835">
    <property type="entry name" value="HTH_MarR-typ"/>
</dbReference>
<comment type="caution">
    <text evidence="2">The sequence shown here is derived from an EMBL/GenBank/DDBJ whole genome shotgun (WGS) entry which is preliminary data.</text>
</comment>
<evidence type="ECO:0000259" key="1">
    <source>
        <dbReference type="PROSITE" id="PS50995"/>
    </source>
</evidence>
<protein>
    <submittedName>
        <fullName evidence="2">DNA-binding MarR family transcriptional regulator</fullName>
    </submittedName>
</protein>
<dbReference type="AlphaFoldDB" id="A0A3N1D9I0"/>
<dbReference type="EMBL" id="RJKE01000001">
    <property type="protein sequence ID" value="ROO90151.1"/>
    <property type="molecule type" value="Genomic_DNA"/>
</dbReference>
<keyword evidence="3" id="KW-1185">Reference proteome</keyword>
<dbReference type="InterPro" id="IPR036388">
    <property type="entry name" value="WH-like_DNA-bd_sf"/>
</dbReference>
<accession>A0A3N1D9I0</accession>
<dbReference type="Gene3D" id="1.10.10.10">
    <property type="entry name" value="Winged helix-like DNA-binding domain superfamily/Winged helix DNA-binding domain"/>
    <property type="match status" value="1"/>
</dbReference>
<organism evidence="2 3">
    <name type="scientific">Actinocorallia herbida</name>
    <dbReference type="NCBI Taxonomy" id="58109"/>
    <lineage>
        <taxon>Bacteria</taxon>
        <taxon>Bacillati</taxon>
        <taxon>Actinomycetota</taxon>
        <taxon>Actinomycetes</taxon>
        <taxon>Streptosporangiales</taxon>
        <taxon>Thermomonosporaceae</taxon>
        <taxon>Actinocorallia</taxon>
    </lineage>
</organism>
<gene>
    <name evidence="2" type="ORF">EDD29_7868</name>
</gene>
<dbReference type="Proteomes" id="UP000272400">
    <property type="component" value="Unassembled WGS sequence"/>
</dbReference>
<dbReference type="PROSITE" id="PS50995">
    <property type="entry name" value="HTH_MARR_2"/>
    <property type="match status" value="1"/>
</dbReference>
<dbReference type="PANTHER" id="PTHR33164:SF99">
    <property type="entry name" value="MARR FAMILY REGULATORY PROTEIN"/>
    <property type="match status" value="1"/>
</dbReference>
<evidence type="ECO:0000313" key="2">
    <source>
        <dbReference type="EMBL" id="ROO90151.1"/>
    </source>
</evidence>
<dbReference type="RefSeq" id="WP_246053228.1">
    <property type="nucleotide sequence ID" value="NZ_RJKE01000001.1"/>
</dbReference>
<evidence type="ECO:0000313" key="3">
    <source>
        <dbReference type="Proteomes" id="UP000272400"/>
    </source>
</evidence>
<dbReference type="GO" id="GO:0003677">
    <property type="term" value="F:DNA binding"/>
    <property type="evidence" value="ECO:0007669"/>
    <property type="project" value="UniProtKB-KW"/>
</dbReference>